<dbReference type="EMBL" id="RBWS01000016">
    <property type="protein sequence ID" value="RKO69874.1"/>
    <property type="molecule type" value="Genomic_DNA"/>
</dbReference>
<accession>A0A420VU85</accession>
<dbReference type="RefSeq" id="WP_121126026.1">
    <property type="nucleotide sequence ID" value="NZ_RBWS01000016.1"/>
</dbReference>
<protein>
    <submittedName>
        <fullName evidence="1">Uncharacterized protein</fullName>
    </submittedName>
</protein>
<proteinExistence type="predicted"/>
<dbReference type="AlphaFoldDB" id="A0A420VU85"/>
<sequence>MKSYKVKALFGVLMAWAICLQATNLLWVFIGFECNRDYIEQNVCINRYGPVATCKGFCYISERTVQQKDFSDVLVKVKSAEILLFARLDDAVSWVQPFSLILKIRYPQSRGHQLSQGIFMRIFKPPIV</sequence>
<evidence type="ECO:0000313" key="2">
    <source>
        <dbReference type="Proteomes" id="UP000282423"/>
    </source>
</evidence>
<reference evidence="1 2" key="1">
    <citation type="submission" date="2018-10" db="EMBL/GenBank/DDBJ databases">
        <title>Sphingobacterium sp. M05W1-28.</title>
        <authorList>
            <person name="Cai H."/>
        </authorList>
    </citation>
    <scope>NUCLEOTIDE SEQUENCE [LARGE SCALE GENOMIC DNA]</scope>
    <source>
        <strain evidence="1 2">M05W1-28</strain>
    </source>
</reference>
<dbReference type="OrthoDB" id="980645at2"/>
<dbReference type="Proteomes" id="UP000282423">
    <property type="component" value="Unassembled WGS sequence"/>
</dbReference>
<gene>
    <name evidence="1" type="ORF">D7322_20155</name>
</gene>
<name>A0A420VU85_9SPHI</name>
<comment type="caution">
    <text evidence="1">The sequence shown here is derived from an EMBL/GenBank/DDBJ whole genome shotgun (WGS) entry which is preliminary data.</text>
</comment>
<evidence type="ECO:0000313" key="1">
    <source>
        <dbReference type="EMBL" id="RKO69874.1"/>
    </source>
</evidence>
<organism evidence="1 2">
    <name type="scientific">Sphingobacterium puteale</name>
    <dbReference type="NCBI Taxonomy" id="2420510"/>
    <lineage>
        <taxon>Bacteria</taxon>
        <taxon>Pseudomonadati</taxon>
        <taxon>Bacteroidota</taxon>
        <taxon>Sphingobacteriia</taxon>
        <taxon>Sphingobacteriales</taxon>
        <taxon>Sphingobacteriaceae</taxon>
        <taxon>Sphingobacterium</taxon>
    </lineage>
</organism>
<keyword evidence="2" id="KW-1185">Reference proteome</keyword>